<dbReference type="GO" id="GO:0009099">
    <property type="term" value="P:L-valine biosynthetic process"/>
    <property type="evidence" value="ECO:0007669"/>
    <property type="project" value="TreeGrafter"/>
</dbReference>
<dbReference type="Gene3D" id="3.20.10.10">
    <property type="entry name" value="D-amino Acid Aminotransferase, subunit A, domain 2"/>
    <property type="match status" value="1"/>
</dbReference>
<dbReference type="InterPro" id="IPR005786">
    <property type="entry name" value="B_amino_transII"/>
</dbReference>
<dbReference type="AlphaFoldDB" id="A0AAJ8JYG1"/>
<keyword evidence="4 9" id="KW-0028">Amino-acid biosynthesis</keyword>
<comment type="cofactor">
    <cofactor evidence="1 8">
        <name>pyridoxal 5'-phosphate</name>
        <dbReference type="ChEBI" id="CHEBI:597326"/>
    </cofactor>
</comment>
<dbReference type="GO" id="GO:0009098">
    <property type="term" value="P:L-leucine biosynthetic process"/>
    <property type="evidence" value="ECO:0007669"/>
    <property type="project" value="TreeGrafter"/>
</dbReference>
<sequence>MQEFDLPPLIDAIVLKWPNEVSDEKIPMPRLESEGEVIIKIGDIVAVLFTVSCGTCFNCNESNTVRCTSFALLGTPSLPGCQAAYVCISTASSCLLLELPHLLEGLARVEAPGELDVRRNGREKRVGLCAITSAFTLFEKVIGVVPTQTRRELASKCDPIPVSPPELQAVVDSAAKGQGGDSVLPCDVVSSVRVHSRELRIDRGLPSDKNFELQFGRCSVKHFYPAALKVLTNNQKLLSSFIEHKVGFTIPRSFRQYAISRSTISASVRVQSRGFRKDSSQPIRDIVTGKTIQSPDIDPSLLKIRLTHNPKTRPAPSTLVFGRTFTDHMLTIPWSRDSGWGTPEIKPYGPLELDPSSSVFHYGFALFEGMKAYKQENGSVRLFRPDMNMARMNKSAARIALSTFDGEALTELIKKLVMLESDWIPMEKGYSLYIRPTLIGTQNTLGVGPSNDALLFVICSPAGPYYASGFKPVQLMATTKYVRAAPGGTGSYKLGANYAPGIVPQAEAAKEGYSQNLWLLGPEHVLTEVGTMNLFVALKQADGTVELITPPLDDVILPGVTRDSALQLAREHASGKNIISGLPSKLVVSERKLIMADLVEAEKNGTLVEVFGTGTAAVVSAVDKIGYEGRDIIIPTGPNGLGAIAEGLLNKITAIQTGEIEHPWSVLANDVKL</sequence>
<evidence type="ECO:0000256" key="2">
    <source>
        <dbReference type="ARBA" id="ARBA00009320"/>
    </source>
</evidence>
<comment type="catalytic activity">
    <reaction evidence="9">
        <text>L-valine + 2-oxoglutarate = 3-methyl-2-oxobutanoate + L-glutamate</text>
        <dbReference type="Rhea" id="RHEA:24813"/>
        <dbReference type="ChEBI" id="CHEBI:11851"/>
        <dbReference type="ChEBI" id="CHEBI:16810"/>
        <dbReference type="ChEBI" id="CHEBI:29985"/>
        <dbReference type="ChEBI" id="CHEBI:57762"/>
        <dbReference type="EC" id="2.6.1.42"/>
    </reaction>
</comment>
<evidence type="ECO:0000256" key="6">
    <source>
        <dbReference type="ARBA" id="ARBA00022898"/>
    </source>
</evidence>
<evidence type="ECO:0000313" key="10">
    <source>
        <dbReference type="EMBL" id="WVN90802.1"/>
    </source>
</evidence>
<dbReference type="FunFam" id="3.30.470.10:FF:000005">
    <property type="entry name" value="Branched-chain-amino-acid aminotransferase"/>
    <property type="match status" value="1"/>
</dbReference>
<dbReference type="InterPro" id="IPR011032">
    <property type="entry name" value="GroES-like_sf"/>
</dbReference>
<dbReference type="InterPro" id="IPR001544">
    <property type="entry name" value="Aminotrans_IV"/>
</dbReference>
<comment type="catalytic activity">
    <reaction evidence="9">
        <text>L-isoleucine + 2-oxoglutarate = (S)-3-methyl-2-oxopentanoate + L-glutamate</text>
        <dbReference type="Rhea" id="RHEA:24801"/>
        <dbReference type="ChEBI" id="CHEBI:16810"/>
        <dbReference type="ChEBI" id="CHEBI:29985"/>
        <dbReference type="ChEBI" id="CHEBI:35146"/>
        <dbReference type="ChEBI" id="CHEBI:58045"/>
        <dbReference type="EC" id="2.6.1.42"/>
    </reaction>
</comment>
<dbReference type="SUPFAM" id="SSF56752">
    <property type="entry name" value="D-aminoacid aminotransferase-like PLP-dependent enzymes"/>
    <property type="match status" value="1"/>
</dbReference>
<keyword evidence="7 9" id="KW-0100">Branched-chain amino acid biosynthesis</keyword>
<dbReference type="Pfam" id="PF01063">
    <property type="entry name" value="Aminotran_4"/>
    <property type="match status" value="1"/>
</dbReference>
<evidence type="ECO:0000256" key="7">
    <source>
        <dbReference type="ARBA" id="ARBA00023304"/>
    </source>
</evidence>
<dbReference type="Gene3D" id="3.90.180.10">
    <property type="entry name" value="Medium-chain alcohol dehydrogenases, catalytic domain"/>
    <property type="match status" value="1"/>
</dbReference>
<dbReference type="NCBIfam" id="NF009897">
    <property type="entry name" value="PRK13357.1"/>
    <property type="match status" value="1"/>
</dbReference>
<dbReference type="CDD" id="cd01557">
    <property type="entry name" value="BCAT_beta_family"/>
    <property type="match status" value="1"/>
</dbReference>
<dbReference type="Proteomes" id="UP000094043">
    <property type="component" value="Chromosome 8"/>
</dbReference>
<dbReference type="GO" id="GO:0004084">
    <property type="term" value="F:branched-chain-amino-acid transaminase activity"/>
    <property type="evidence" value="ECO:0007669"/>
    <property type="project" value="UniProtKB-EC"/>
</dbReference>
<comment type="catalytic activity">
    <reaction evidence="9">
        <text>L-leucine + 2-oxoglutarate = 4-methyl-2-oxopentanoate + L-glutamate</text>
        <dbReference type="Rhea" id="RHEA:18321"/>
        <dbReference type="ChEBI" id="CHEBI:16810"/>
        <dbReference type="ChEBI" id="CHEBI:17865"/>
        <dbReference type="ChEBI" id="CHEBI:29985"/>
        <dbReference type="ChEBI" id="CHEBI:57427"/>
        <dbReference type="EC" id="2.6.1.42"/>
    </reaction>
</comment>
<dbReference type="FunFam" id="3.20.10.10:FF:000004">
    <property type="entry name" value="Branched-chain-amino-acid aminotransferase"/>
    <property type="match status" value="1"/>
</dbReference>
<dbReference type="KEGG" id="cdep:91090253"/>
<keyword evidence="3 9" id="KW-0032">Aminotransferase</keyword>
<organism evidence="10 11">
    <name type="scientific">Cryptococcus depauperatus CBS 7841</name>
    <dbReference type="NCBI Taxonomy" id="1295531"/>
    <lineage>
        <taxon>Eukaryota</taxon>
        <taxon>Fungi</taxon>
        <taxon>Dikarya</taxon>
        <taxon>Basidiomycota</taxon>
        <taxon>Agaricomycotina</taxon>
        <taxon>Tremellomycetes</taxon>
        <taxon>Tremellales</taxon>
        <taxon>Cryptococcaceae</taxon>
        <taxon>Cryptococcus</taxon>
    </lineage>
</organism>
<keyword evidence="5 9" id="KW-0808">Transferase</keyword>
<dbReference type="PANTHER" id="PTHR11825">
    <property type="entry name" value="SUBGROUP IIII AMINOTRANSFERASE"/>
    <property type="match status" value="1"/>
</dbReference>
<gene>
    <name evidence="10" type="ORF">L203_106045</name>
</gene>
<dbReference type="InterPro" id="IPR036038">
    <property type="entry name" value="Aminotransferase-like"/>
</dbReference>
<dbReference type="InterPro" id="IPR043132">
    <property type="entry name" value="BCAT-like_C"/>
</dbReference>
<dbReference type="NCBIfam" id="TIGR01123">
    <property type="entry name" value="ilvE_II"/>
    <property type="match status" value="1"/>
</dbReference>
<dbReference type="GeneID" id="91090253"/>
<accession>A0AAJ8JYG1</accession>
<dbReference type="SUPFAM" id="SSF50129">
    <property type="entry name" value="GroES-like"/>
    <property type="match status" value="1"/>
</dbReference>
<dbReference type="InterPro" id="IPR018300">
    <property type="entry name" value="Aminotrans_IV_CS"/>
</dbReference>
<evidence type="ECO:0000256" key="4">
    <source>
        <dbReference type="ARBA" id="ARBA00022605"/>
    </source>
</evidence>
<reference evidence="10" key="2">
    <citation type="journal article" date="2022" name="Elife">
        <title>Obligate sexual reproduction of a homothallic fungus closely related to the Cryptococcus pathogenic species complex.</title>
        <authorList>
            <person name="Passer A.R."/>
            <person name="Clancey S.A."/>
            <person name="Shea T."/>
            <person name="David-Palma M."/>
            <person name="Averette A.F."/>
            <person name="Boekhout T."/>
            <person name="Porcel B.M."/>
            <person name="Nowrousian M."/>
            <person name="Cuomo C.A."/>
            <person name="Sun S."/>
            <person name="Heitman J."/>
            <person name="Coelho M.A."/>
        </authorList>
    </citation>
    <scope>NUCLEOTIDE SEQUENCE</scope>
    <source>
        <strain evidence="10">CBS 7841</strain>
    </source>
</reference>
<evidence type="ECO:0000313" key="11">
    <source>
        <dbReference type="Proteomes" id="UP000094043"/>
    </source>
</evidence>
<reference evidence="10" key="3">
    <citation type="submission" date="2024-01" db="EMBL/GenBank/DDBJ databases">
        <authorList>
            <person name="Coelho M.A."/>
            <person name="David-Palma M."/>
            <person name="Shea T."/>
            <person name="Sun S."/>
            <person name="Cuomo C.A."/>
            <person name="Heitman J."/>
        </authorList>
    </citation>
    <scope>NUCLEOTIDE SEQUENCE</scope>
    <source>
        <strain evidence="10">CBS 7841</strain>
    </source>
</reference>
<dbReference type="GO" id="GO:0005739">
    <property type="term" value="C:mitochondrion"/>
    <property type="evidence" value="ECO:0007669"/>
    <property type="project" value="TreeGrafter"/>
</dbReference>
<keyword evidence="11" id="KW-1185">Reference proteome</keyword>
<dbReference type="PROSITE" id="PS00770">
    <property type="entry name" value="AA_TRANSFER_CLASS_4"/>
    <property type="match status" value="1"/>
</dbReference>
<evidence type="ECO:0000256" key="5">
    <source>
        <dbReference type="ARBA" id="ARBA00022679"/>
    </source>
</evidence>
<evidence type="ECO:0000256" key="9">
    <source>
        <dbReference type="RuleBase" id="RU004517"/>
    </source>
</evidence>
<keyword evidence="6 8" id="KW-0663">Pyridoxal phosphate</keyword>
<evidence type="ECO:0000256" key="3">
    <source>
        <dbReference type="ARBA" id="ARBA00022576"/>
    </source>
</evidence>
<dbReference type="InterPro" id="IPR033939">
    <property type="entry name" value="BCAT_family"/>
</dbReference>
<reference evidence="10" key="1">
    <citation type="submission" date="2016-06" db="EMBL/GenBank/DDBJ databases">
        <authorList>
            <person name="Cuomo C."/>
            <person name="Litvintseva A."/>
            <person name="Heitman J."/>
            <person name="Chen Y."/>
            <person name="Sun S."/>
            <person name="Springer D."/>
            <person name="Dromer F."/>
            <person name="Young S."/>
            <person name="Zeng Q."/>
            <person name="Chapman S."/>
            <person name="Gujja S."/>
            <person name="Saif S."/>
            <person name="Birren B."/>
        </authorList>
    </citation>
    <scope>NUCLEOTIDE SEQUENCE</scope>
    <source>
        <strain evidence="10">CBS 7841</strain>
    </source>
</reference>
<dbReference type="EMBL" id="CP143791">
    <property type="protein sequence ID" value="WVN90802.1"/>
    <property type="molecule type" value="Genomic_DNA"/>
</dbReference>
<comment type="similarity">
    <text evidence="2 9">Belongs to the class-IV pyridoxal-phosphate-dependent aminotransferase family.</text>
</comment>
<dbReference type="Gene3D" id="3.30.470.10">
    <property type="match status" value="1"/>
</dbReference>
<name>A0AAJ8JYG1_9TREE</name>
<dbReference type="PANTHER" id="PTHR11825:SF44">
    <property type="entry name" value="BRANCHED-CHAIN-AMINO-ACID AMINOTRANSFERASE"/>
    <property type="match status" value="1"/>
</dbReference>
<evidence type="ECO:0000256" key="1">
    <source>
        <dbReference type="ARBA" id="ARBA00001933"/>
    </source>
</evidence>
<evidence type="ECO:0000256" key="8">
    <source>
        <dbReference type="RuleBase" id="RU004516"/>
    </source>
</evidence>
<dbReference type="InterPro" id="IPR043131">
    <property type="entry name" value="BCAT-like_N"/>
</dbReference>
<proteinExistence type="inferred from homology"/>
<dbReference type="EC" id="2.6.1.42" evidence="9"/>
<protein>
    <recommendedName>
        <fullName evidence="9">Branched-chain-amino-acid aminotransferase</fullName>
        <ecNumber evidence="9">2.6.1.42</ecNumber>
    </recommendedName>
</protein>
<dbReference type="RefSeq" id="XP_066071502.1">
    <property type="nucleotide sequence ID" value="XM_066215405.1"/>
</dbReference>